<name>A8YG02_MICA7</name>
<reference evidence="1" key="1">
    <citation type="submission" date="2007-08" db="EMBL/GenBank/DDBJ databases">
        <authorList>
            <person name="Frangeul L."/>
        </authorList>
    </citation>
    <scope>NUCLEOTIDE SEQUENCE</scope>
    <source>
        <strain evidence="1">PCC 7806</strain>
    </source>
</reference>
<dbReference type="CDD" id="cd06223">
    <property type="entry name" value="PRTases_typeI"/>
    <property type="match status" value="1"/>
</dbReference>
<evidence type="ECO:0000313" key="1">
    <source>
        <dbReference type="EMBL" id="CAO89815.1"/>
    </source>
</evidence>
<dbReference type="EMBL" id="AM778936">
    <property type="protein sequence ID" value="CAO89815.1"/>
    <property type="molecule type" value="Genomic_DNA"/>
</dbReference>
<dbReference type="SUPFAM" id="SSF53271">
    <property type="entry name" value="PRTase-like"/>
    <property type="match status" value="1"/>
</dbReference>
<dbReference type="AlphaFoldDB" id="A8YG02"/>
<accession>A8YG02</accession>
<sequence>MTYLLKDRRSAGRLLASYLTEYTNSAGVLVLALPRGGVPIAFEIAQRLHLPLDLCLVRKLSVPERKELAFGAIGQNGVRVINESVVEDLHLSEAMMERVAKEESRSDYPTL</sequence>
<dbReference type="InterPro" id="IPR000836">
    <property type="entry name" value="PRTase_dom"/>
</dbReference>
<proteinExistence type="predicted"/>
<organism evidence="1">
    <name type="scientific">Microcystis aeruginosa (strain PCC 7806)</name>
    <dbReference type="NCBI Taxonomy" id="267872"/>
    <lineage>
        <taxon>Bacteria</taxon>
        <taxon>Bacillati</taxon>
        <taxon>Cyanobacteriota</taxon>
        <taxon>Cyanophyceae</taxon>
        <taxon>Oscillatoriophycideae</taxon>
        <taxon>Chroococcales</taxon>
        <taxon>Microcystaceae</taxon>
        <taxon>Microcystis</taxon>
    </lineage>
</organism>
<protein>
    <submittedName>
        <fullName evidence="1">Similar to tr|Q8YVI3|Q8YVI3</fullName>
    </submittedName>
</protein>
<dbReference type="Gene3D" id="3.40.50.2020">
    <property type="match status" value="1"/>
</dbReference>
<gene>
    <name evidence="1" type="ORF">IPF_3304</name>
</gene>
<dbReference type="InterPro" id="IPR029057">
    <property type="entry name" value="PRTase-like"/>
</dbReference>